<protein>
    <submittedName>
        <fullName evidence="1">Uncharacterized protein</fullName>
    </submittedName>
</protein>
<keyword evidence="2" id="KW-1185">Reference proteome</keyword>
<dbReference type="GeneID" id="24722366"/>
<sequence>MCLLHAIDDGYISIQLKGTLSSSPLWKWVVSVYRTKKTICIRYS</sequence>
<name>A0A0D3MTC5_9CAUD</name>
<proteinExistence type="predicted"/>
<dbReference type="Proteomes" id="UP000032686">
    <property type="component" value="Segment"/>
</dbReference>
<accession>A0A0D3MTC5</accession>
<dbReference type="RefSeq" id="YP_009147757.1">
    <property type="nucleotide sequence ID" value="NC_027341.1"/>
</dbReference>
<evidence type="ECO:0000313" key="1">
    <source>
        <dbReference type="EMBL" id="AIX12603.1"/>
    </source>
</evidence>
<dbReference type="EMBL" id="KM677185">
    <property type="protein sequence ID" value="AIX12603.1"/>
    <property type="molecule type" value="Genomic_DNA"/>
</dbReference>
<reference evidence="1 2" key="1">
    <citation type="journal article" date="2015" name="Appl. Environ. Microbiol.">
        <title>Lactococcal 949 group phages recognize a carbohydrate receptor on the host cell surface.</title>
        <authorList>
            <person name="Mahony J."/>
            <person name="Randazzo W."/>
            <person name="Neve H."/>
            <person name="Settanni L."/>
            <person name="van Sinderen D."/>
        </authorList>
    </citation>
    <scope>NUCLEOTIDE SEQUENCE [LARGE SCALE GENOMIC DNA]</scope>
    <source>
        <strain evidence="1">WRP3</strain>
    </source>
</reference>
<gene>
    <name evidence="1" type="ORF">WRP3_100</name>
</gene>
<organism evidence="1 2">
    <name type="scientific">Lactococcus phage WRP3</name>
    <dbReference type="NCBI Taxonomy" id="1560313"/>
    <lineage>
        <taxon>Viruses</taxon>
        <taxon>Duplodnaviria</taxon>
        <taxon>Heunggongvirae</taxon>
        <taxon>Uroviricota</taxon>
        <taxon>Caudoviricetes</taxon>
        <taxon>Audreyjarvisvirus</taxon>
        <taxon>Audreyjarvisvirus WRP3</taxon>
    </lineage>
</organism>
<dbReference type="KEGG" id="vg:24722366"/>
<evidence type="ECO:0000313" key="2">
    <source>
        <dbReference type="Proteomes" id="UP000032686"/>
    </source>
</evidence>